<protein>
    <submittedName>
        <fullName evidence="2">Uncharacterized protein</fullName>
    </submittedName>
</protein>
<evidence type="ECO:0000313" key="2">
    <source>
        <dbReference type="EMBL" id="MBN9671338.1"/>
    </source>
</evidence>
<comment type="caution">
    <text evidence="2">The sequence shown here is derived from an EMBL/GenBank/DDBJ whole genome shotgun (WGS) entry which is preliminary data.</text>
</comment>
<accession>A0A939J2E5</accession>
<gene>
    <name evidence="2" type="ORF">JF539_13405</name>
</gene>
<dbReference type="RefSeq" id="WP_207141176.1">
    <property type="nucleotide sequence ID" value="NZ_JAEKJZ010000002.1"/>
</dbReference>
<name>A0A939J2E5_9HYPH</name>
<dbReference type="EMBL" id="JAEKJZ010000002">
    <property type="protein sequence ID" value="MBN9671338.1"/>
    <property type="molecule type" value="Genomic_DNA"/>
</dbReference>
<sequence length="62" mass="6179">MTKPPATDGAAASLEPAAAPVDTVLSEAAVSAVSFVSTPTGALSERLHDQDPFENEALTGAP</sequence>
<organism evidence="2 3">
    <name type="scientific">Roseibium aggregatum</name>
    <dbReference type="NCBI Taxonomy" id="187304"/>
    <lineage>
        <taxon>Bacteria</taxon>
        <taxon>Pseudomonadati</taxon>
        <taxon>Pseudomonadota</taxon>
        <taxon>Alphaproteobacteria</taxon>
        <taxon>Hyphomicrobiales</taxon>
        <taxon>Stappiaceae</taxon>
        <taxon>Roseibium</taxon>
    </lineage>
</organism>
<dbReference type="AlphaFoldDB" id="A0A939J2E5"/>
<proteinExistence type="predicted"/>
<feature type="region of interest" description="Disordered" evidence="1">
    <location>
        <begin position="43"/>
        <end position="62"/>
    </location>
</feature>
<evidence type="ECO:0000256" key="1">
    <source>
        <dbReference type="SAM" id="MobiDB-lite"/>
    </source>
</evidence>
<dbReference type="Proteomes" id="UP000664096">
    <property type="component" value="Unassembled WGS sequence"/>
</dbReference>
<evidence type="ECO:0000313" key="3">
    <source>
        <dbReference type="Proteomes" id="UP000664096"/>
    </source>
</evidence>
<reference evidence="2" key="1">
    <citation type="submission" date="2020-12" db="EMBL/GenBank/DDBJ databases">
        <title>Oil enriched cultivation method for isolating marine PHA-producing bacteria.</title>
        <authorList>
            <person name="Zheng W."/>
            <person name="Yu S."/>
            <person name="Huang Y."/>
        </authorList>
    </citation>
    <scope>NUCLEOTIDE SEQUENCE</scope>
    <source>
        <strain evidence="2">SY-2-12</strain>
    </source>
</reference>